<dbReference type="InterPro" id="IPR029058">
    <property type="entry name" value="AB_hydrolase_fold"/>
</dbReference>
<feature type="domain" description="Fungal lipase-type" evidence="5">
    <location>
        <begin position="175"/>
        <end position="355"/>
    </location>
</feature>
<evidence type="ECO:0000256" key="1">
    <source>
        <dbReference type="ARBA" id="ARBA00023157"/>
    </source>
</evidence>
<dbReference type="PANTHER" id="PTHR45856">
    <property type="entry name" value="ALPHA/BETA-HYDROLASES SUPERFAMILY PROTEIN"/>
    <property type="match status" value="1"/>
</dbReference>
<evidence type="ECO:0000256" key="3">
    <source>
        <dbReference type="ARBA" id="ARBA00047591"/>
    </source>
</evidence>
<evidence type="ECO:0000256" key="2">
    <source>
        <dbReference type="ARBA" id="ARBA00043996"/>
    </source>
</evidence>
<dbReference type="Gene3D" id="3.40.50.1820">
    <property type="entry name" value="alpha/beta hydrolase"/>
    <property type="match status" value="1"/>
</dbReference>
<dbReference type="GO" id="GO:0016787">
    <property type="term" value="F:hydrolase activity"/>
    <property type="evidence" value="ECO:0007669"/>
    <property type="project" value="UniProtKB-KW"/>
</dbReference>
<reference evidence="6" key="1">
    <citation type="submission" date="2022-08" db="EMBL/GenBank/DDBJ databases">
        <authorList>
            <consortium name="DOE Joint Genome Institute"/>
            <person name="Min B."/>
            <person name="Riley R."/>
            <person name="Sierra-Patev S."/>
            <person name="Naranjo-Ortiz M."/>
            <person name="Looney B."/>
            <person name="Konkel Z."/>
            <person name="Slot J.C."/>
            <person name="Sakamoto Y."/>
            <person name="Steenwyk J.L."/>
            <person name="Rokas A."/>
            <person name="Carro J."/>
            <person name="Camarero S."/>
            <person name="Ferreira P."/>
            <person name="Molpeceres G."/>
            <person name="Ruiz-Duenas F.J."/>
            <person name="Serrano A."/>
            <person name="Henrissat B."/>
            <person name="Drula E."/>
            <person name="Hughes K.W."/>
            <person name="Mata J.L."/>
            <person name="Ishikawa N.K."/>
            <person name="Vargas-Isla R."/>
            <person name="Ushijima S."/>
            <person name="Smith C.A."/>
            <person name="Ahrendt S."/>
            <person name="Andreopoulos W."/>
            <person name="He G."/>
            <person name="Labutti K."/>
            <person name="Lipzen A."/>
            <person name="Ng V."/>
            <person name="Sandor L."/>
            <person name="Barry K."/>
            <person name="Martinez A.T."/>
            <person name="Xiao Y."/>
            <person name="Gibbons J.G."/>
            <person name="Terashima K."/>
            <person name="Hibbett D.S."/>
            <person name="Grigoriev I.V."/>
        </authorList>
    </citation>
    <scope>NUCLEOTIDE SEQUENCE</scope>
    <source>
        <strain evidence="6">TFB9207</strain>
    </source>
</reference>
<organism evidence="6 7">
    <name type="scientific">Lentinula raphanica</name>
    <dbReference type="NCBI Taxonomy" id="153919"/>
    <lineage>
        <taxon>Eukaryota</taxon>
        <taxon>Fungi</taxon>
        <taxon>Dikarya</taxon>
        <taxon>Basidiomycota</taxon>
        <taxon>Agaricomycotina</taxon>
        <taxon>Agaricomycetes</taxon>
        <taxon>Agaricomycetidae</taxon>
        <taxon>Agaricales</taxon>
        <taxon>Marasmiineae</taxon>
        <taxon>Omphalotaceae</taxon>
        <taxon>Lentinula</taxon>
    </lineage>
</organism>
<evidence type="ECO:0000313" key="6">
    <source>
        <dbReference type="EMBL" id="KAJ3844733.1"/>
    </source>
</evidence>
<accession>A0AA38PKQ2</accession>
<comment type="catalytic activity">
    <reaction evidence="3">
        <text>a diacylglycerol + H2O = a monoacylglycerol + a fatty acid + H(+)</text>
        <dbReference type="Rhea" id="RHEA:32731"/>
        <dbReference type="ChEBI" id="CHEBI:15377"/>
        <dbReference type="ChEBI" id="CHEBI:15378"/>
        <dbReference type="ChEBI" id="CHEBI:17408"/>
        <dbReference type="ChEBI" id="CHEBI:18035"/>
        <dbReference type="ChEBI" id="CHEBI:28868"/>
    </reaction>
</comment>
<dbReference type="CDD" id="cd00519">
    <property type="entry name" value="Lipase_3"/>
    <property type="match status" value="1"/>
</dbReference>
<dbReference type="Pfam" id="PF01764">
    <property type="entry name" value="Lipase_3"/>
    <property type="match status" value="1"/>
</dbReference>
<evidence type="ECO:0000259" key="5">
    <source>
        <dbReference type="Pfam" id="PF01764"/>
    </source>
</evidence>
<sequence>MPSIPPDGSFELDLRMRHLEQLRNVEIPMDHYPETPWPSPPGAPTPYEQLVEWSMQAQSQIQAAVANQVVSQGNINWDNEILTLLESAAMSLRDTSKVFEAVLESRKQTEEGDERALQLLADSQADIKKIAALWGLNFEVICDLLKYSPEGHPFMNGPFAGVFYSRNTNKPFLGLAFKGTNMKDWKEIFVDLKSAMMMAIDKILWGSPIHQGFYQTMFLEFPNLASAPLDYIKRMIDTFLQTYVVPSDVNIYLHVTGHSLGGAYATLCYAEFMRLYNNDPAVPLQREEGEESFFSQLKERQFLLQDLYTFGCPRLGGVMDQKDWAYQYGNALQYHEGQSWRVVNEYDPVAAMPPIIPYITTWNHVDNGYQISDQRNPQPLPSEVGTQPGTSIKPWNYPYHSPASYFQNLYNASVAGQSPSISIGWIEEIPSEEKWSEMEALAEALLAE</sequence>
<dbReference type="EMBL" id="MU805947">
    <property type="protein sequence ID" value="KAJ3844733.1"/>
    <property type="molecule type" value="Genomic_DNA"/>
</dbReference>
<keyword evidence="1" id="KW-1015">Disulfide bond</keyword>
<comment type="catalytic activity">
    <reaction evidence="4">
        <text>a monoacylglycerol + H2O = glycerol + a fatty acid + H(+)</text>
        <dbReference type="Rhea" id="RHEA:15245"/>
        <dbReference type="ChEBI" id="CHEBI:15377"/>
        <dbReference type="ChEBI" id="CHEBI:15378"/>
        <dbReference type="ChEBI" id="CHEBI:17408"/>
        <dbReference type="ChEBI" id="CHEBI:17754"/>
        <dbReference type="ChEBI" id="CHEBI:28868"/>
    </reaction>
</comment>
<protein>
    <submittedName>
        <fullName evidence="6">Alpha/Beta hydrolase protein</fullName>
    </submittedName>
</protein>
<dbReference type="AlphaFoldDB" id="A0AA38PKQ2"/>
<comment type="caution">
    <text evidence="6">The sequence shown here is derived from an EMBL/GenBank/DDBJ whole genome shotgun (WGS) entry which is preliminary data.</text>
</comment>
<keyword evidence="7" id="KW-1185">Reference proteome</keyword>
<evidence type="ECO:0000256" key="4">
    <source>
        <dbReference type="ARBA" id="ARBA00048461"/>
    </source>
</evidence>
<dbReference type="InterPro" id="IPR051218">
    <property type="entry name" value="Sec_MonoDiacylglyc_Lipase"/>
</dbReference>
<dbReference type="GO" id="GO:0006629">
    <property type="term" value="P:lipid metabolic process"/>
    <property type="evidence" value="ECO:0007669"/>
    <property type="project" value="InterPro"/>
</dbReference>
<dbReference type="SUPFAM" id="SSF53474">
    <property type="entry name" value="alpha/beta-Hydrolases"/>
    <property type="match status" value="1"/>
</dbReference>
<dbReference type="PANTHER" id="PTHR45856:SF24">
    <property type="entry name" value="FUNGAL LIPASE-LIKE DOMAIN-CONTAINING PROTEIN"/>
    <property type="match status" value="1"/>
</dbReference>
<gene>
    <name evidence="6" type="ORF">F5878DRAFT_601058</name>
</gene>
<comment type="similarity">
    <text evidence="2">Belongs to the AB hydrolase superfamily. Lipase family. Class 3 subfamily.</text>
</comment>
<name>A0AA38PKQ2_9AGAR</name>
<proteinExistence type="inferred from homology"/>
<dbReference type="InterPro" id="IPR002921">
    <property type="entry name" value="Fungal_lipase-type"/>
</dbReference>
<evidence type="ECO:0000313" key="7">
    <source>
        <dbReference type="Proteomes" id="UP001163846"/>
    </source>
</evidence>
<dbReference type="Proteomes" id="UP001163846">
    <property type="component" value="Unassembled WGS sequence"/>
</dbReference>
<keyword evidence="6" id="KW-0378">Hydrolase</keyword>